<feature type="compositionally biased region" description="Low complexity" evidence="1">
    <location>
        <begin position="1"/>
        <end position="21"/>
    </location>
</feature>
<comment type="caution">
    <text evidence="2">The sequence shown here is derived from an EMBL/GenBank/DDBJ whole genome shotgun (WGS) entry which is preliminary data.</text>
</comment>
<keyword evidence="3" id="KW-1185">Reference proteome</keyword>
<dbReference type="EMBL" id="CAAALY010256025">
    <property type="protein sequence ID" value="VEL37806.1"/>
    <property type="molecule type" value="Genomic_DNA"/>
</dbReference>
<reference evidence="2" key="1">
    <citation type="submission" date="2018-11" db="EMBL/GenBank/DDBJ databases">
        <authorList>
            <consortium name="Pathogen Informatics"/>
        </authorList>
    </citation>
    <scope>NUCLEOTIDE SEQUENCE</scope>
</reference>
<dbReference type="AlphaFoldDB" id="A0A448XIZ7"/>
<organism evidence="2 3">
    <name type="scientific">Protopolystoma xenopodis</name>
    <dbReference type="NCBI Taxonomy" id="117903"/>
    <lineage>
        <taxon>Eukaryota</taxon>
        <taxon>Metazoa</taxon>
        <taxon>Spiralia</taxon>
        <taxon>Lophotrochozoa</taxon>
        <taxon>Platyhelminthes</taxon>
        <taxon>Monogenea</taxon>
        <taxon>Polyopisthocotylea</taxon>
        <taxon>Polystomatidea</taxon>
        <taxon>Polystomatidae</taxon>
        <taxon>Protopolystoma</taxon>
    </lineage>
</organism>
<gene>
    <name evidence="2" type="ORF">PXEA_LOCUS31246</name>
</gene>
<evidence type="ECO:0000313" key="2">
    <source>
        <dbReference type="EMBL" id="VEL37806.1"/>
    </source>
</evidence>
<name>A0A448XIZ7_9PLAT</name>
<sequence>MNSLSTRTRTSPAPHAPTPSSNPQRHRLVSRVVGFWPLLEAVLQAASGSSPNSCDTLFSTRLHQLDRWLTWLPSRLATPSATGRTPLQLVSDLRAPRTAPTGGVGRGRSAKSEADGGRKDSEEADWSRLHRLLWRHAQIGEFLTATMAGDVPRMQSCLESRFFWTVYWGVIPLARLPCPPHSRFVDPTWASSPNLAHGPEDPFLTLLADRVHSVPDSGFILLQAPFLMFCHIPWLARLLWPHRIYLIGSDSHACRYQAMSPRPIHGIQTVCP</sequence>
<evidence type="ECO:0000313" key="3">
    <source>
        <dbReference type="Proteomes" id="UP000784294"/>
    </source>
</evidence>
<dbReference type="Proteomes" id="UP000784294">
    <property type="component" value="Unassembled WGS sequence"/>
</dbReference>
<evidence type="ECO:0000256" key="1">
    <source>
        <dbReference type="SAM" id="MobiDB-lite"/>
    </source>
</evidence>
<proteinExistence type="predicted"/>
<feature type="region of interest" description="Disordered" evidence="1">
    <location>
        <begin position="93"/>
        <end position="122"/>
    </location>
</feature>
<feature type="region of interest" description="Disordered" evidence="1">
    <location>
        <begin position="1"/>
        <end position="26"/>
    </location>
</feature>
<accession>A0A448XIZ7</accession>
<feature type="compositionally biased region" description="Basic and acidic residues" evidence="1">
    <location>
        <begin position="110"/>
        <end position="122"/>
    </location>
</feature>
<protein>
    <submittedName>
        <fullName evidence="2">Uncharacterized protein</fullName>
    </submittedName>
</protein>